<gene>
    <name evidence="1" type="ORF">TanjilG_02892</name>
</gene>
<dbReference type="Gramene" id="OIV89760">
    <property type="protein sequence ID" value="OIV89760"/>
    <property type="gene ID" value="TanjilG_02892"/>
</dbReference>
<evidence type="ECO:0000313" key="2">
    <source>
        <dbReference type="Proteomes" id="UP000188354"/>
    </source>
</evidence>
<reference evidence="1 2" key="1">
    <citation type="journal article" date="2017" name="Plant Biotechnol. J.">
        <title>A comprehensive draft genome sequence for lupin (Lupinus angustifolius), an emerging health food: insights into plant-microbe interactions and legume evolution.</title>
        <authorList>
            <person name="Hane J.K."/>
            <person name="Ming Y."/>
            <person name="Kamphuis L.G."/>
            <person name="Nelson M.N."/>
            <person name="Garg G."/>
            <person name="Atkins C.A."/>
            <person name="Bayer P.E."/>
            <person name="Bravo A."/>
            <person name="Bringans S."/>
            <person name="Cannon S."/>
            <person name="Edwards D."/>
            <person name="Foley R."/>
            <person name="Gao L.L."/>
            <person name="Harrison M.J."/>
            <person name="Huang W."/>
            <person name="Hurgobin B."/>
            <person name="Li S."/>
            <person name="Liu C.W."/>
            <person name="McGrath A."/>
            <person name="Morahan G."/>
            <person name="Murray J."/>
            <person name="Weller J."/>
            <person name="Jian J."/>
            <person name="Singh K.B."/>
        </authorList>
    </citation>
    <scope>NUCLEOTIDE SEQUENCE [LARGE SCALE GENOMIC DNA]</scope>
    <source>
        <strain evidence="2">cv. Tanjil</strain>
        <tissue evidence="1">Whole plant</tissue>
    </source>
</reference>
<sequence length="155" mass="17947">MIHLMHLINSRSDRAEKESKMLMNFVRFSMVHKYIPCAKLFRIPTRYDQPGSPLDWEHHPRKHRRYSFEEGVFTTQERAFIESRVMFPWATCPECKCLIGRKLGGYFVMLPSILVLQGYYPTPVPEDLPAGIIPSPAFDVPLPLIIMDSPSPPLM</sequence>
<dbReference type="EMBL" id="KV862246">
    <property type="protein sequence ID" value="OIV89760.1"/>
    <property type="molecule type" value="Genomic_DNA"/>
</dbReference>
<evidence type="ECO:0000313" key="1">
    <source>
        <dbReference type="EMBL" id="OIV89760.1"/>
    </source>
</evidence>
<accession>A0A4P1QNU2</accession>
<keyword evidence="2" id="KW-1185">Reference proteome</keyword>
<dbReference type="Proteomes" id="UP000188354">
    <property type="component" value="Unassembled WGS sequence"/>
</dbReference>
<organism evidence="1 2">
    <name type="scientific">Lupinus angustifolius</name>
    <name type="common">Narrow-leaved blue lupine</name>
    <dbReference type="NCBI Taxonomy" id="3871"/>
    <lineage>
        <taxon>Eukaryota</taxon>
        <taxon>Viridiplantae</taxon>
        <taxon>Streptophyta</taxon>
        <taxon>Embryophyta</taxon>
        <taxon>Tracheophyta</taxon>
        <taxon>Spermatophyta</taxon>
        <taxon>Magnoliopsida</taxon>
        <taxon>eudicotyledons</taxon>
        <taxon>Gunneridae</taxon>
        <taxon>Pentapetalae</taxon>
        <taxon>rosids</taxon>
        <taxon>fabids</taxon>
        <taxon>Fabales</taxon>
        <taxon>Fabaceae</taxon>
        <taxon>Papilionoideae</taxon>
        <taxon>50 kb inversion clade</taxon>
        <taxon>genistoids sensu lato</taxon>
        <taxon>core genistoids</taxon>
        <taxon>Genisteae</taxon>
        <taxon>Lupinus</taxon>
    </lineage>
</organism>
<name>A0A4P1QNU2_LUPAN</name>
<dbReference type="AlphaFoldDB" id="A0A4P1QNU2"/>
<protein>
    <submittedName>
        <fullName evidence="1">Uncharacterized protein</fullName>
    </submittedName>
</protein>
<proteinExistence type="predicted"/>